<dbReference type="SUPFAM" id="SSF57667">
    <property type="entry name" value="beta-beta-alpha zinc fingers"/>
    <property type="match status" value="1"/>
</dbReference>
<dbReference type="PROSITE" id="PS00028">
    <property type="entry name" value="ZINC_FINGER_C2H2_1"/>
    <property type="match status" value="1"/>
</dbReference>
<protein>
    <recommendedName>
        <fullName evidence="3">C2H2-type domain-containing protein</fullName>
    </recommendedName>
</protein>
<feature type="region of interest" description="Disordered" evidence="2">
    <location>
        <begin position="1"/>
        <end position="20"/>
    </location>
</feature>
<accession>A0ABR4J7B1</accession>
<feature type="domain" description="C2H2-type" evidence="3">
    <location>
        <begin position="197"/>
        <end position="227"/>
    </location>
</feature>
<reference evidence="4 5" key="1">
    <citation type="submission" date="2024-07" db="EMBL/GenBank/DDBJ databases">
        <title>Section-level genome sequencing and comparative genomics of Aspergillus sections Usti and Cavernicolus.</title>
        <authorList>
            <consortium name="Lawrence Berkeley National Laboratory"/>
            <person name="Nybo J.L."/>
            <person name="Vesth T.C."/>
            <person name="Theobald S."/>
            <person name="Frisvad J.C."/>
            <person name="Larsen T.O."/>
            <person name="Kjaerboelling I."/>
            <person name="Rothschild-Mancinelli K."/>
            <person name="Lyhne E.K."/>
            <person name="Kogle M.E."/>
            <person name="Barry K."/>
            <person name="Clum A."/>
            <person name="Na H."/>
            <person name="Ledsgaard L."/>
            <person name="Lin J."/>
            <person name="Lipzen A."/>
            <person name="Kuo A."/>
            <person name="Riley R."/>
            <person name="Mondo S."/>
            <person name="Labutti K."/>
            <person name="Haridas S."/>
            <person name="Pangalinan J."/>
            <person name="Salamov A.A."/>
            <person name="Simmons B.A."/>
            <person name="Magnuson J.K."/>
            <person name="Chen J."/>
            <person name="Drula E."/>
            <person name="Henrissat B."/>
            <person name="Wiebenga A."/>
            <person name="Lubbers R.J."/>
            <person name="Gomes A.C."/>
            <person name="Makela M.R."/>
            <person name="Stajich J."/>
            <person name="Grigoriev I.V."/>
            <person name="Mortensen U.H."/>
            <person name="De Vries R.P."/>
            <person name="Baker S.E."/>
            <person name="Andersen M.R."/>
        </authorList>
    </citation>
    <scope>NUCLEOTIDE SEQUENCE [LARGE SCALE GENOMIC DNA]</scope>
    <source>
        <strain evidence="4 5">CBS 123904</strain>
    </source>
</reference>
<evidence type="ECO:0000313" key="5">
    <source>
        <dbReference type="Proteomes" id="UP001610446"/>
    </source>
</evidence>
<name>A0ABR4J7B1_9EURO</name>
<keyword evidence="1" id="KW-0862">Zinc</keyword>
<evidence type="ECO:0000259" key="3">
    <source>
        <dbReference type="PROSITE" id="PS50157"/>
    </source>
</evidence>
<feature type="compositionally biased region" description="Polar residues" evidence="2">
    <location>
        <begin position="1"/>
        <end position="19"/>
    </location>
</feature>
<dbReference type="InterPro" id="IPR013087">
    <property type="entry name" value="Znf_C2H2_type"/>
</dbReference>
<dbReference type="EMBL" id="JBFXLU010000189">
    <property type="protein sequence ID" value="KAL2835929.1"/>
    <property type="molecule type" value="Genomic_DNA"/>
</dbReference>
<evidence type="ECO:0000313" key="4">
    <source>
        <dbReference type="EMBL" id="KAL2835929.1"/>
    </source>
</evidence>
<sequence length="229" mass="25483">MSQIQGGRNARHTTTTGRAQHTLDVQIRSSRAPFLSVDTRICSPFDDNTTLTTLPGPFDQHFTSPLSSYSSFNSVLSAATRPESDNSQCRHSNYGTRVPQGAIGYDNYGQMVASTLSVPYLSVSSASNDPSPMSPENYTGGSQAMGGHNNIFEGGYFDGSHLILRCKWEGCDYTGGFRRTHDLKRHVLTQHIEPRSHECPEYGCGMSFNRRDNLRWHLRRVHPRNPANS</sequence>
<keyword evidence="1" id="KW-0863">Zinc-finger</keyword>
<dbReference type="SMART" id="SM00355">
    <property type="entry name" value="ZnF_C2H2"/>
    <property type="match status" value="2"/>
</dbReference>
<evidence type="ECO:0000256" key="2">
    <source>
        <dbReference type="SAM" id="MobiDB-lite"/>
    </source>
</evidence>
<organism evidence="4 5">
    <name type="scientific">Aspergillus pseudoustus</name>
    <dbReference type="NCBI Taxonomy" id="1810923"/>
    <lineage>
        <taxon>Eukaryota</taxon>
        <taxon>Fungi</taxon>
        <taxon>Dikarya</taxon>
        <taxon>Ascomycota</taxon>
        <taxon>Pezizomycotina</taxon>
        <taxon>Eurotiomycetes</taxon>
        <taxon>Eurotiomycetidae</taxon>
        <taxon>Eurotiales</taxon>
        <taxon>Aspergillaceae</taxon>
        <taxon>Aspergillus</taxon>
        <taxon>Aspergillus subgen. Nidulantes</taxon>
    </lineage>
</organism>
<gene>
    <name evidence="4" type="ORF">BJY01DRAFT_252242</name>
</gene>
<evidence type="ECO:0000256" key="1">
    <source>
        <dbReference type="PROSITE-ProRule" id="PRU00042"/>
    </source>
</evidence>
<dbReference type="Proteomes" id="UP001610446">
    <property type="component" value="Unassembled WGS sequence"/>
</dbReference>
<keyword evidence="5" id="KW-1185">Reference proteome</keyword>
<keyword evidence="1" id="KW-0479">Metal-binding</keyword>
<dbReference type="Pfam" id="PF00096">
    <property type="entry name" value="zf-C2H2"/>
    <property type="match status" value="1"/>
</dbReference>
<proteinExistence type="predicted"/>
<dbReference type="PROSITE" id="PS50157">
    <property type="entry name" value="ZINC_FINGER_C2H2_2"/>
    <property type="match status" value="1"/>
</dbReference>
<comment type="caution">
    <text evidence="4">The sequence shown here is derived from an EMBL/GenBank/DDBJ whole genome shotgun (WGS) entry which is preliminary data.</text>
</comment>
<dbReference type="Gene3D" id="3.30.160.60">
    <property type="entry name" value="Classic Zinc Finger"/>
    <property type="match status" value="2"/>
</dbReference>
<dbReference type="InterPro" id="IPR036236">
    <property type="entry name" value="Znf_C2H2_sf"/>
</dbReference>